<evidence type="ECO:0000256" key="2">
    <source>
        <dbReference type="ARBA" id="ARBA00023015"/>
    </source>
</evidence>
<dbReference type="Proteomes" id="UP000811246">
    <property type="component" value="Chromosome 8"/>
</dbReference>
<accession>A0A922EBE6</accession>
<evidence type="ECO:0000256" key="4">
    <source>
        <dbReference type="ARBA" id="ARBA00023242"/>
    </source>
</evidence>
<evidence type="ECO:0000256" key="3">
    <source>
        <dbReference type="ARBA" id="ARBA00023163"/>
    </source>
</evidence>
<evidence type="ECO:0000313" key="6">
    <source>
        <dbReference type="Proteomes" id="UP000811246"/>
    </source>
</evidence>
<organism evidence="5 6">
    <name type="scientific">Carya illinoinensis</name>
    <name type="common">Pecan</name>
    <dbReference type="NCBI Taxonomy" id="32201"/>
    <lineage>
        <taxon>Eukaryota</taxon>
        <taxon>Viridiplantae</taxon>
        <taxon>Streptophyta</taxon>
        <taxon>Embryophyta</taxon>
        <taxon>Tracheophyta</taxon>
        <taxon>Spermatophyta</taxon>
        <taxon>Magnoliopsida</taxon>
        <taxon>eudicotyledons</taxon>
        <taxon>Gunneridae</taxon>
        <taxon>Pentapetalae</taxon>
        <taxon>rosids</taxon>
        <taxon>fabids</taxon>
        <taxon>Fagales</taxon>
        <taxon>Juglandaceae</taxon>
        <taxon>Carya</taxon>
    </lineage>
</organism>
<comment type="subcellular location">
    <subcellularLocation>
        <location evidence="1">Nucleus</location>
    </subcellularLocation>
</comment>
<evidence type="ECO:0008006" key="7">
    <source>
        <dbReference type="Google" id="ProtNLM"/>
    </source>
</evidence>
<dbReference type="CDD" id="cd11444">
    <property type="entry name" value="bHLH_AtIBH1_like"/>
    <property type="match status" value="1"/>
</dbReference>
<protein>
    <recommendedName>
        <fullName evidence="7">Transcription factor UPBEAT1</fullName>
    </recommendedName>
</protein>
<proteinExistence type="predicted"/>
<dbReference type="EMBL" id="CM031832">
    <property type="protein sequence ID" value="KAG6699985.1"/>
    <property type="molecule type" value="Genomic_DNA"/>
</dbReference>
<gene>
    <name evidence="5" type="ORF">I3842_08G088600</name>
</gene>
<keyword evidence="2" id="KW-0805">Transcription regulation</keyword>
<keyword evidence="4" id="KW-0539">Nucleus</keyword>
<dbReference type="InterPro" id="IPR044660">
    <property type="entry name" value="IBH1-like"/>
</dbReference>
<dbReference type="GO" id="GO:0006355">
    <property type="term" value="P:regulation of DNA-templated transcription"/>
    <property type="evidence" value="ECO:0007669"/>
    <property type="project" value="InterPro"/>
</dbReference>
<dbReference type="PANTHER" id="PTHR33124">
    <property type="entry name" value="TRANSCRIPTION FACTOR IBH1-LIKE 1"/>
    <property type="match status" value="1"/>
</dbReference>
<keyword evidence="3" id="KW-0804">Transcription</keyword>
<dbReference type="PANTHER" id="PTHR33124:SF39">
    <property type="entry name" value="TRANSCRIPTION FACTOR UPBEAT1"/>
    <property type="match status" value="1"/>
</dbReference>
<reference evidence="5" key="1">
    <citation type="submission" date="2021-01" db="EMBL/GenBank/DDBJ databases">
        <authorList>
            <person name="Lovell J.T."/>
            <person name="Bentley N."/>
            <person name="Bhattarai G."/>
            <person name="Jenkins J.W."/>
            <person name="Sreedasyam A."/>
            <person name="Alarcon Y."/>
            <person name="Bock C."/>
            <person name="Boston L."/>
            <person name="Carlson J."/>
            <person name="Cervantes K."/>
            <person name="Clermont K."/>
            <person name="Krom N."/>
            <person name="Kubenka K."/>
            <person name="Mamidi S."/>
            <person name="Mattison C."/>
            <person name="Monteros M."/>
            <person name="Pisani C."/>
            <person name="Plott C."/>
            <person name="Rajasekar S."/>
            <person name="Rhein H.S."/>
            <person name="Rohla C."/>
            <person name="Song M."/>
            <person name="Hilaire R.S."/>
            <person name="Shu S."/>
            <person name="Wells L."/>
            <person name="Wang X."/>
            <person name="Webber J."/>
            <person name="Heerema R.J."/>
            <person name="Klein P."/>
            <person name="Conner P."/>
            <person name="Grauke L."/>
            <person name="Grimwood J."/>
            <person name="Schmutz J."/>
            <person name="Randall J.J."/>
        </authorList>
    </citation>
    <scope>NUCLEOTIDE SEQUENCE</scope>
    <source>
        <tissue evidence="5">Leaf</tissue>
    </source>
</reference>
<sequence>MGVSPVQSLLVALNMAGSMPQGNGQSCSANGCLGSKVVEVQAAKRRWQGKKQRMARKYARHVRSKKDSARILMMKKTARLGRSRKHANNGIGRRVRTLKKLIPNGESIGNLDGLFRETAYYILSLQMRVTVMQTVVNVLTNSDE</sequence>
<dbReference type="InterPro" id="IPR044549">
    <property type="entry name" value="bHLH_AtIBH1-like"/>
</dbReference>
<dbReference type="GO" id="GO:0005634">
    <property type="term" value="C:nucleus"/>
    <property type="evidence" value="ECO:0007669"/>
    <property type="project" value="UniProtKB-SubCell"/>
</dbReference>
<comment type="caution">
    <text evidence="5">The sequence shown here is derived from an EMBL/GenBank/DDBJ whole genome shotgun (WGS) entry which is preliminary data.</text>
</comment>
<evidence type="ECO:0000313" key="5">
    <source>
        <dbReference type="EMBL" id="KAG6699985.1"/>
    </source>
</evidence>
<name>A0A922EBE6_CARIL</name>
<dbReference type="AlphaFoldDB" id="A0A922EBE6"/>
<evidence type="ECO:0000256" key="1">
    <source>
        <dbReference type="ARBA" id="ARBA00004123"/>
    </source>
</evidence>